<dbReference type="InterPro" id="IPR007995">
    <property type="entry name" value="DUF742"/>
</dbReference>
<name>A0ABN2S3K2_9PSEU</name>
<gene>
    <name evidence="1" type="ORF">GCM10009754_65050</name>
</gene>
<dbReference type="Pfam" id="PF05331">
    <property type="entry name" value="DUF742"/>
    <property type="match status" value="1"/>
</dbReference>
<evidence type="ECO:0008006" key="3">
    <source>
        <dbReference type="Google" id="ProtNLM"/>
    </source>
</evidence>
<protein>
    <recommendedName>
        <fullName evidence="3">DUF742 domain-containing protein</fullName>
    </recommendedName>
</protein>
<dbReference type="EMBL" id="BAAANN010000032">
    <property type="protein sequence ID" value="GAA1979730.1"/>
    <property type="molecule type" value="Genomic_DNA"/>
</dbReference>
<accession>A0ABN2S3K2</accession>
<evidence type="ECO:0000313" key="1">
    <source>
        <dbReference type="EMBL" id="GAA1979730.1"/>
    </source>
</evidence>
<sequence length="104" mass="11311">MLTSGRTRCTHRLALETLVTVAPEQGMNRVPTRPAYWRVHEICGTPVSVAEISAFLGIPLGVTRVVVSDLADLRLVHLQGGETTTAGRPPLALMERVLDGLQRL</sequence>
<organism evidence="1 2">
    <name type="scientific">Amycolatopsis minnesotensis</name>
    <dbReference type="NCBI Taxonomy" id="337894"/>
    <lineage>
        <taxon>Bacteria</taxon>
        <taxon>Bacillati</taxon>
        <taxon>Actinomycetota</taxon>
        <taxon>Actinomycetes</taxon>
        <taxon>Pseudonocardiales</taxon>
        <taxon>Pseudonocardiaceae</taxon>
        <taxon>Amycolatopsis</taxon>
    </lineage>
</organism>
<reference evidence="1 2" key="1">
    <citation type="journal article" date="2019" name="Int. J. Syst. Evol. Microbiol.">
        <title>The Global Catalogue of Microorganisms (GCM) 10K type strain sequencing project: providing services to taxonomists for standard genome sequencing and annotation.</title>
        <authorList>
            <consortium name="The Broad Institute Genomics Platform"/>
            <consortium name="The Broad Institute Genome Sequencing Center for Infectious Disease"/>
            <person name="Wu L."/>
            <person name="Ma J."/>
        </authorList>
    </citation>
    <scope>NUCLEOTIDE SEQUENCE [LARGE SCALE GENOMIC DNA]</scope>
    <source>
        <strain evidence="1 2">JCM 14545</strain>
    </source>
</reference>
<proteinExistence type="predicted"/>
<keyword evidence="2" id="KW-1185">Reference proteome</keyword>
<dbReference type="Proteomes" id="UP001501116">
    <property type="component" value="Unassembled WGS sequence"/>
</dbReference>
<comment type="caution">
    <text evidence="1">The sequence shown here is derived from an EMBL/GenBank/DDBJ whole genome shotgun (WGS) entry which is preliminary data.</text>
</comment>
<evidence type="ECO:0000313" key="2">
    <source>
        <dbReference type="Proteomes" id="UP001501116"/>
    </source>
</evidence>
<dbReference type="PANTHER" id="PTHR36221:SF1">
    <property type="entry name" value="DUF742 DOMAIN-CONTAINING PROTEIN"/>
    <property type="match status" value="1"/>
</dbReference>
<dbReference type="PANTHER" id="PTHR36221">
    <property type="entry name" value="DUF742 DOMAIN-CONTAINING PROTEIN"/>
    <property type="match status" value="1"/>
</dbReference>